<protein>
    <submittedName>
        <fullName evidence="1">Uncharacterized protein</fullName>
    </submittedName>
</protein>
<dbReference type="RefSeq" id="WP_114794843.1">
    <property type="nucleotide sequence ID" value="NZ_QQZY01000001.1"/>
</dbReference>
<dbReference type="AlphaFoldDB" id="A0A7M2Z277"/>
<reference evidence="1 2" key="1">
    <citation type="submission" date="2018-07" db="EMBL/GenBank/DDBJ databases">
        <title>High-quality-draft genome sequence of Gaiella occulta.</title>
        <authorList>
            <person name="Severino R."/>
            <person name="Froufe H.J.C."/>
            <person name="Rainey F.A."/>
            <person name="Barroso C."/>
            <person name="Albuquerque L."/>
            <person name="Lobo-Da-Cunha A."/>
            <person name="Da Costa M.S."/>
            <person name="Egas C."/>
        </authorList>
    </citation>
    <scope>NUCLEOTIDE SEQUENCE [LARGE SCALE GENOMIC DNA]</scope>
    <source>
        <strain evidence="1 2">F2-233</strain>
    </source>
</reference>
<dbReference type="EMBL" id="QQZY01000001">
    <property type="protein sequence ID" value="RDI75974.1"/>
    <property type="molecule type" value="Genomic_DNA"/>
</dbReference>
<gene>
    <name evidence="1" type="ORF">Gocc_0393</name>
</gene>
<dbReference type="Proteomes" id="UP000254134">
    <property type="component" value="Unassembled WGS sequence"/>
</dbReference>
<evidence type="ECO:0000313" key="2">
    <source>
        <dbReference type="Proteomes" id="UP000254134"/>
    </source>
</evidence>
<reference evidence="2" key="2">
    <citation type="journal article" date="2019" name="MicrobiologyOpen">
        <title>High-quality draft genome sequence of Gaiella occulta isolated from a 150 meter deep mineral water borehole and comparison with the genome sequences of other deep-branching lineages of the phylum Actinobacteria.</title>
        <authorList>
            <person name="Severino R."/>
            <person name="Froufe H.J.C."/>
            <person name="Barroso C."/>
            <person name="Albuquerque L."/>
            <person name="Lobo-da-Cunha A."/>
            <person name="da Costa M.S."/>
            <person name="Egas C."/>
        </authorList>
    </citation>
    <scope>NUCLEOTIDE SEQUENCE [LARGE SCALE GENOMIC DNA]</scope>
    <source>
        <strain evidence="2">F2-233</strain>
    </source>
</reference>
<comment type="caution">
    <text evidence="1">The sequence shown here is derived from an EMBL/GenBank/DDBJ whole genome shotgun (WGS) entry which is preliminary data.</text>
</comment>
<sequence length="126" mass="14088">MSEGRQRGRATRETNRVLDAWLRSRKGPAADAFALRAGERLHEARVYRGTIEGYRLEVLSKRAARGIELVATLRRPDATVSFQRGWDALDEPGYAAAVEEVEREVARLGLCDPERVQVFAPGGKRP</sequence>
<evidence type="ECO:0000313" key="1">
    <source>
        <dbReference type="EMBL" id="RDI75974.1"/>
    </source>
</evidence>
<name>A0A7M2Z277_9ACTN</name>
<proteinExistence type="predicted"/>
<organism evidence="1 2">
    <name type="scientific">Gaiella occulta</name>
    <dbReference type="NCBI Taxonomy" id="1002870"/>
    <lineage>
        <taxon>Bacteria</taxon>
        <taxon>Bacillati</taxon>
        <taxon>Actinomycetota</taxon>
        <taxon>Thermoleophilia</taxon>
        <taxon>Gaiellales</taxon>
        <taxon>Gaiellaceae</taxon>
        <taxon>Gaiella</taxon>
    </lineage>
</organism>
<accession>A0A7M2Z277</accession>
<keyword evidence="2" id="KW-1185">Reference proteome</keyword>